<feature type="transmembrane region" description="Helical" evidence="7">
    <location>
        <begin position="59"/>
        <end position="92"/>
    </location>
</feature>
<name>A0A7J6H288_CANSA</name>
<keyword evidence="4 7" id="KW-0812">Transmembrane</keyword>
<keyword evidence="5 7" id="KW-1133">Transmembrane helix</keyword>
<feature type="transmembrane region" description="Helical" evidence="7">
    <location>
        <begin position="99"/>
        <end position="122"/>
    </location>
</feature>
<protein>
    <recommendedName>
        <fullName evidence="7">PRA1 family protein</fullName>
    </recommendedName>
</protein>
<evidence type="ECO:0000256" key="3">
    <source>
        <dbReference type="ARBA" id="ARBA00006483"/>
    </source>
</evidence>
<evidence type="ECO:0000313" key="9">
    <source>
        <dbReference type="Proteomes" id="UP000583929"/>
    </source>
</evidence>
<reference evidence="8 9" key="1">
    <citation type="journal article" date="2020" name="bioRxiv">
        <title>Sequence and annotation of 42 cannabis genomes reveals extensive copy number variation in cannabinoid synthesis and pathogen resistance genes.</title>
        <authorList>
            <person name="Mckernan K.J."/>
            <person name="Helbert Y."/>
            <person name="Kane L.T."/>
            <person name="Ebling H."/>
            <person name="Zhang L."/>
            <person name="Liu B."/>
            <person name="Eaton Z."/>
            <person name="Mclaughlin S."/>
            <person name="Kingan S."/>
            <person name="Baybayan P."/>
            <person name="Concepcion G."/>
            <person name="Jordan M."/>
            <person name="Riva A."/>
            <person name="Barbazuk W."/>
            <person name="Harkins T."/>
        </authorList>
    </citation>
    <scope>NUCLEOTIDE SEQUENCE [LARGE SCALE GENOMIC DNA]</scope>
    <source>
        <strain evidence="9">cv. Jamaican Lion 4</strain>
        <tissue evidence="8">Leaf</tissue>
    </source>
</reference>
<dbReference type="GO" id="GO:0005783">
    <property type="term" value="C:endoplasmic reticulum"/>
    <property type="evidence" value="ECO:0007669"/>
    <property type="project" value="UniProtKB-ARBA"/>
</dbReference>
<evidence type="ECO:0000313" key="8">
    <source>
        <dbReference type="EMBL" id="KAF4389307.1"/>
    </source>
</evidence>
<dbReference type="InterPro" id="IPR004895">
    <property type="entry name" value="Prenylated_rab_accept_PRA1"/>
</dbReference>
<evidence type="ECO:0000256" key="2">
    <source>
        <dbReference type="ARBA" id="ARBA00004127"/>
    </source>
</evidence>
<dbReference type="EMBL" id="JAATIQ010000068">
    <property type="protein sequence ID" value="KAF4389307.1"/>
    <property type="molecule type" value="Genomic_DNA"/>
</dbReference>
<dbReference type="Proteomes" id="UP000583929">
    <property type="component" value="Unassembled WGS sequence"/>
</dbReference>
<accession>A0A7J6H288</accession>
<dbReference type="GO" id="GO:0005794">
    <property type="term" value="C:Golgi apparatus"/>
    <property type="evidence" value="ECO:0007669"/>
    <property type="project" value="TreeGrafter"/>
</dbReference>
<feature type="transmembrane region" description="Helical" evidence="7">
    <location>
        <begin position="128"/>
        <end position="149"/>
    </location>
</feature>
<dbReference type="GO" id="GO:0016192">
    <property type="term" value="P:vesicle-mediated transport"/>
    <property type="evidence" value="ECO:0007669"/>
    <property type="project" value="TreeGrafter"/>
</dbReference>
<keyword evidence="7" id="KW-0813">Transport</keyword>
<dbReference type="PANTHER" id="PTHR19317:SF81">
    <property type="entry name" value="PRA1 FAMILY PROTEIN D"/>
    <property type="match status" value="1"/>
</dbReference>
<dbReference type="AlphaFoldDB" id="A0A7J6H288"/>
<keyword evidence="9" id="KW-1185">Reference proteome</keyword>
<keyword evidence="6 7" id="KW-0472">Membrane</keyword>
<evidence type="ECO:0000256" key="1">
    <source>
        <dbReference type="ARBA" id="ARBA00002501"/>
    </source>
</evidence>
<dbReference type="Pfam" id="PF03208">
    <property type="entry name" value="PRA1"/>
    <property type="match status" value="1"/>
</dbReference>
<evidence type="ECO:0000256" key="6">
    <source>
        <dbReference type="ARBA" id="ARBA00023136"/>
    </source>
</evidence>
<evidence type="ECO:0000256" key="5">
    <source>
        <dbReference type="ARBA" id="ARBA00022989"/>
    </source>
</evidence>
<organism evidence="8 9">
    <name type="scientific">Cannabis sativa</name>
    <name type="common">Hemp</name>
    <name type="synonym">Marijuana</name>
    <dbReference type="NCBI Taxonomy" id="3483"/>
    <lineage>
        <taxon>Eukaryota</taxon>
        <taxon>Viridiplantae</taxon>
        <taxon>Streptophyta</taxon>
        <taxon>Embryophyta</taxon>
        <taxon>Tracheophyta</taxon>
        <taxon>Spermatophyta</taxon>
        <taxon>Magnoliopsida</taxon>
        <taxon>eudicotyledons</taxon>
        <taxon>Gunneridae</taxon>
        <taxon>Pentapetalae</taxon>
        <taxon>rosids</taxon>
        <taxon>fabids</taxon>
        <taxon>Rosales</taxon>
        <taxon>Cannabaceae</taxon>
        <taxon>Cannabis</taxon>
    </lineage>
</organism>
<evidence type="ECO:0000256" key="7">
    <source>
        <dbReference type="RuleBase" id="RU363107"/>
    </source>
</evidence>
<comment type="similarity">
    <text evidence="3 7">Belongs to the PRA1 family.</text>
</comment>
<proteinExistence type="inferred from homology"/>
<dbReference type="PANTHER" id="PTHR19317">
    <property type="entry name" value="PRENYLATED RAB ACCEPTOR 1-RELATED"/>
    <property type="match status" value="1"/>
</dbReference>
<comment type="subcellular location">
    <subcellularLocation>
        <location evidence="2">Endomembrane system</location>
        <topology evidence="2">Multi-pass membrane protein</topology>
    </subcellularLocation>
    <subcellularLocation>
        <location evidence="7">Membrane</location>
        <topology evidence="7">Multi-pass membrane protein</topology>
    </subcellularLocation>
</comment>
<evidence type="ECO:0000256" key="4">
    <source>
        <dbReference type="ARBA" id="ARBA00022692"/>
    </source>
</evidence>
<dbReference type="GO" id="GO:0016020">
    <property type="term" value="C:membrane"/>
    <property type="evidence" value="ECO:0007669"/>
    <property type="project" value="UniProtKB-SubCell"/>
</dbReference>
<comment type="function">
    <text evidence="1 7">May be involved in both secretory and endocytic intracellular trafficking in the endosomal/prevacuolar compartments.</text>
</comment>
<gene>
    <name evidence="8" type="ORF">G4B88_003120</name>
</gene>
<sequence>MSGETTGLTSQLREAGQSAMATRRPWGEFFDPTALSFPSSVSDATTRLAQNLTHFRFNYAMAVLAVLFLSLIFHPFSLVIFLIVFVAWIFLYFSRDVPLTVAGVTVDDGIVVAVLGVVSLVALFMTHVWLNFFVSIAIGAGLASLHALLRSTDDLVMDDQQSPYGQLSDDSPGETKLKQICSSSNSLLAPTKFEVLVFPGRLQNNCFSFLVSDNVGFDLCASTHVISLSTFSLLCSDWERYLIMGCLTIVVEDFDPIDSLSISDTLKFQPSSLFKLYS</sequence>
<comment type="caution">
    <text evidence="8">The sequence shown here is derived from an EMBL/GenBank/DDBJ whole genome shotgun (WGS) entry which is preliminary data.</text>
</comment>